<evidence type="ECO:0000313" key="4">
    <source>
        <dbReference type="Proteomes" id="UP000272528"/>
    </source>
</evidence>
<feature type="compositionally biased region" description="Basic and acidic residues" evidence="1">
    <location>
        <begin position="28"/>
        <end position="44"/>
    </location>
</feature>
<keyword evidence="2" id="KW-0812">Transmembrane</keyword>
<dbReference type="Proteomes" id="UP000272528">
    <property type="component" value="Chromosome"/>
</dbReference>
<gene>
    <name evidence="3" type="ORF">EJC50_07380</name>
</gene>
<keyword evidence="2" id="KW-0472">Membrane</keyword>
<feature type="transmembrane region" description="Helical" evidence="2">
    <location>
        <begin position="50"/>
        <end position="67"/>
    </location>
</feature>
<dbReference type="RefSeq" id="WP_126014140.1">
    <property type="nucleotide sequence ID" value="NZ_CP034437.1"/>
</dbReference>
<organism evidence="3 4">
    <name type="scientific">Paenibacillus albus</name>
    <dbReference type="NCBI Taxonomy" id="2495582"/>
    <lineage>
        <taxon>Bacteria</taxon>
        <taxon>Bacillati</taxon>
        <taxon>Bacillota</taxon>
        <taxon>Bacilli</taxon>
        <taxon>Bacillales</taxon>
        <taxon>Paenibacillaceae</taxon>
        <taxon>Paenibacillus</taxon>
    </lineage>
</organism>
<evidence type="ECO:0000256" key="1">
    <source>
        <dbReference type="SAM" id="MobiDB-lite"/>
    </source>
</evidence>
<protein>
    <submittedName>
        <fullName evidence="3">DUF58 domain-containing protein</fullName>
    </submittedName>
</protein>
<dbReference type="KEGG" id="palb:EJC50_07380"/>
<keyword evidence="4" id="KW-1185">Reference proteome</keyword>
<dbReference type="OrthoDB" id="140416at2"/>
<dbReference type="AlphaFoldDB" id="A0A3S9A1H9"/>
<dbReference type="EMBL" id="CP034437">
    <property type="protein sequence ID" value="AZN39504.1"/>
    <property type="molecule type" value="Genomic_DNA"/>
</dbReference>
<reference evidence="4" key="1">
    <citation type="submission" date="2018-12" db="EMBL/GenBank/DDBJ databases">
        <title>Genome sequence of Peanibacillus sp.</title>
        <authorList>
            <person name="Subramani G."/>
            <person name="Srinivasan S."/>
            <person name="Kim M.K."/>
        </authorList>
    </citation>
    <scope>NUCLEOTIDE SEQUENCE [LARGE SCALE GENOMIC DNA]</scope>
    <source>
        <strain evidence="4">18JY67-1</strain>
    </source>
</reference>
<name>A0A3S9A1H9_9BACL</name>
<feature type="region of interest" description="Disordered" evidence="1">
    <location>
        <begin position="1"/>
        <end position="46"/>
    </location>
</feature>
<accession>A0A3S9A1H9</accession>
<sequence>MKRSGAEWKAGLTSGETGKQGRAGKGGEAGRPEAAGKKGSEKPKLRSRHMARSVVLLMLAICVAALYERGGAVEWLLVVVVGAIVFGSIILPYAAVGKIAVERSVAETSQLADGGEMQVTLVLRLSGLLSFMWVSVREELVRAEKIGAARVEWKKDDTVKAEKANKADIGSQAGGAVLVQHAFLPGLGRQFQLSYTVKGLRRGEMNFQPVQVSMGDMFGLTVRTFTVDCTGVVLVKAAPPAGEIIADLPGHKPGMQTSGKHVVAAFGGQMQTSSARFGRHGAGPDVRSYMPGDPLGRVDWRAMARGLGLQTRISNAEYSTELFVLLETSEQAYGGDIRLFDAHVGRAAQLIKQAHREGRSVLLLTNAVDDLGLQADAGDRAAIRRAEEQLAKLQWKKAGSLPLRLSDAVARLSRGATLICLTAGELHGDELGEAGTILYSAKLAAVRGVELVVLLSARNAQADHSEQQWRERLQAAKCMVRTMPVPLGYISLAPGVVELTMTTSKEGGVIHVGSARS</sequence>
<dbReference type="PANTHER" id="PTHR34351">
    <property type="entry name" value="SLR1927 PROTEIN-RELATED"/>
    <property type="match status" value="1"/>
</dbReference>
<dbReference type="PANTHER" id="PTHR34351:SF2">
    <property type="entry name" value="DUF58 DOMAIN-CONTAINING PROTEIN"/>
    <property type="match status" value="1"/>
</dbReference>
<evidence type="ECO:0000256" key="2">
    <source>
        <dbReference type="SAM" id="Phobius"/>
    </source>
</evidence>
<keyword evidence="2" id="KW-1133">Transmembrane helix</keyword>
<feature type="transmembrane region" description="Helical" evidence="2">
    <location>
        <begin position="73"/>
        <end position="96"/>
    </location>
</feature>
<proteinExistence type="predicted"/>
<evidence type="ECO:0000313" key="3">
    <source>
        <dbReference type="EMBL" id="AZN39504.1"/>
    </source>
</evidence>